<evidence type="ECO:0000313" key="2">
    <source>
        <dbReference type="Proteomes" id="UP001370100"/>
    </source>
</evidence>
<reference evidence="1 2" key="1">
    <citation type="submission" date="2024-03" db="EMBL/GenBank/DDBJ databases">
        <title>Actinomycetospora sp. OC33-EN06, a novel actinomycete isolated from wild orchid (Aerides multiflora).</title>
        <authorList>
            <person name="Suriyachadkun C."/>
        </authorList>
    </citation>
    <scope>NUCLEOTIDE SEQUENCE [LARGE SCALE GENOMIC DNA]</scope>
    <source>
        <strain evidence="1 2">OC33-EN06</strain>
    </source>
</reference>
<protein>
    <submittedName>
        <fullName evidence="1">Uncharacterized protein</fullName>
    </submittedName>
</protein>
<gene>
    <name evidence="1" type="ORF">WCD41_23980</name>
</gene>
<name>A0ABU8NAW0_9PSEU</name>
<dbReference type="EMBL" id="JBBEGL010000007">
    <property type="protein sequence ID" value="MEJ2889541.1"/>
    <property type="molecule type" value="Genomic_DNA"/>
</dbReference>
<dbReference type="RefSeq" id="WP_337717213.1">
    <property type="nucleotide sequence ID" value="NZ_JBBEGL010000007.1"/>
</dbReference>
<organism evidence="1 2">
    <name type="scientific">Actinomycetospora aeridis</name>
    <dbReference type="NCBI Taxonomy" id="3129231"/>
    <lineage>
        <taxon>Bacteria</taxon>
        <taxon>Bacillati</taxon>
        <taxon>Actinomycetota</taxon>
        <taxon>Actinomycetes</taxon>
        <taxon>Pseudonocardiales</taxon>
        <taxon>Pseudonocardiaceae</taxon>
        <taxon>Actinomycetospora</taxon>
    </lineage>
</organism>
<accession>A0ABU8NAW0</accession>
<keyword evidence="2" id="KW-1185">Reference proteome</keyword>
<comment type="caution">
    <text evidence="1">The sequence shown here is derived from an EMBL/GenBank/DDBJ whole genome shotgun (WGS) entry which is preliminary data.</text>
</comment>
<proteinExistence type="predicted"/>
<sequence>MTVYLAIATDGVELRMPEHTTDLYASYWERLGPDQIVRLLAEHDAGELSEDRQSVMIPVATLRRLAAGRVSEGWDAEFEAMLEKARERGWLNESGDAVQAHLERER</sequence>
<dbReference type="Proteomes" id="UP001370100">
    <property type="component" value="Unassembled WGS sequence"/>
</dbReference>
<evidence type="ECO:0000313" key="1">
    <source>
        <dbReference type="EMBL" id="MEJ2889541.1"/>
    </source>
</evidence>